<evidence type="ECO:0000313" key="1">
    <source>
        <dbReference type="EMBL" id="KZS10188.1"/>
    </source>
</evidence>
<keyword evidence="2" id="KW-1185">Reference proteome</keyword>
<name>A0A164T4C9_9CRUS</name>
<evidence type="ECO:0000313" key="2">
    <source>
        <dbReference type="Proteomes" id="UP000076858"/>
    </source>
</evidence>
<gene>
    <name evidence="1" type="ORF">APZ42_025409</name>
</gene>
<accession>A0A164T4C9</accession>
<dbReference type="EMBL" id="LRGB01001872">
    <property type="protein sequence ID" value="KZS10188.1"/>
    <property type="molecule type" value="Genomic_DNA"/>
</dbReference>
<organism evidence="1 2">
    <name type="scientific">Daphnia magna</name>
    <dbReference type="NCBI Taxonomy" id="35525"/>
    <lineage>
        <taxon>Eukaryota</taxon>
        <taxon>Metazoa</taxon>
        <taxon>Ecdysozoa</taxon>
        <taxon>Arthropoda</taxon>
        <taxon>Crustacea</taxon>
        <taxon>Branchiopoda</taxon>
        <taxon>Diplostraca</taxon>
        <taxon>Cladocera</taxon>
        <taxon>Anomopoda</taxon>
        <taxon>Daphniidae</taxon>
        <taxon>Daphnia</taxon>
    </lineage>
</organism>
<proteinExistence type="predicted"/>
<protein>
    <submittedName>
        <fullName evidence="1">Uncharacterized protein</fullName>
    </submittedName>
</protein>
<dbReference type="AlphaFoldDB" id="A0A164T4C9"/>
<comment type="caution">
    <text evidence="1">The sequence shown here is derived from an EMBL/GenBank/DDBJ whole genome shotgun (WGS) entry which is preliminary data.</text>
</comment>
<dbReference type="Proteomes" id="UP000076858">
    <property type="component" value="Unassembled WGS sequence"/>
</dbReference>
<reference evidence="1 2" key="1">
    <citation type="submission" date="2016-03" db="EMBL/GenBank/DDBJ databases">
        <title>EvidentialGene: Evidence-directed Construction of Genes on Genomes.</title>
        <authorList>
            <person name="Gilbert D.G."/>
            <person name="Choi J.-H."/>
            <person name="Mockaitis K."/>
            <person name="Colbourne J."/>
            <person name="Pfrender M."/>
        </authorList>
    </citation>
    <scope>NUCLEOTIDE SEQUENCE [LARGE SCALE GENOMIC DNA]</scope>
    <source>
        <strain evidence="1 2">Xinb3</strain>
        <tissue evidence="1">Complete organism</tissue>
    </source>
</reference>
<sequence length="27" mass="2930">MHIRRMKPDTIGGYIACCDGPACCFIG</sequence>